<evidence type="ECO:0000256" key="4">
    <source>
        <dbReference type="ARBA" id="ARBA00013208"/>
    </source>
</evidence>
<keyword evidence="7" id="KW-0812">Transmembrane</keyword>
<keyword evidence="10" id="KW-1185">Reference proteome</keyword>
<evidence type="ECO:0000256" key="1">
    <source>
        <dbReference type="ARBA" id="ARBA00000677"/>
    </source>
</evidence>
<comment type="similarity">
    <text evidence="3 7">Belongs to the peptidase S26 family.</text>
</comment>
<accession>A0A2A9E4J8</accession>
<protein>
    <recommendedName>
        <fullName evidence="4 7">Signal peptidase I</fullName>
        <ecNumber evidence="4 7">3.4.21.89</ecNumber>
    </recommendedName>
</protein>
<evidence type="ECO:0000259" key="8">
    <source>
        <dbReference type="Pfam" id="PF10502"/>
    </source>
</evidence>
<organism evidence="9 10">
    <name type="scientific">Sanguibacter antarcticus</name>
    <dbReference type="NCBI Taxonomy" id="372484"/>
    <lineage>
        <taxon>Bacteria</taxon>
        <taxon>Bacillati</taxon>
        <taxon>Actinomycetota</taxon>
        <taxon>Actinomycetes</taxon>
        <taxon>Micrococcales</taxon>
        <taxon>Sanguibacteraceae</taxon>
        <taxon>Sanguibacter</taxon>
    </lineage>
</organism>
<dbReference type="InterPro" id="IPR019758">
    <property type="entry name" value="Pept_S26A_signal_pept_1_CS"/>
</dbReference>
<dbReference type="GO" id="GO:0004252">
    <property type="term" value="F:serine-type endopeptidase activity"/>
    <property type="evidence" value="ECO:0007669"/>
    <property type="project" value="InterPro"/>
</dbReference>
<keyword evidence="5 7" id="KW-0378">Hydrolase</keyword>
<dbReference type="Proteomes" id="UP000225548">
    <property type="component" value="Unassembled WGS sequence"/>
</dbReference>
<dbReference type="PANTHER" id="PTHR43390">
    <property type="entry name" value="SIGNAL PEPTIDASE I"/>
    <property type="match status" value="1"/>
</dbReference>
<evidence type="ECO:0000256" key="3">
    <source>
        <dbReference type="ARBA" id="ARBA00009370"/>
    </source>
</evidence>
<dbReference type="CDD" id="cd06530">
    <property type="entry name" value="S26_SPase_I"/>
    <property type="match status" value="1"/>
</dbReference>
<evidence type="ECO:0000256" key="2">
    <source>
        <dbReference type="ARBA" id="ARBA00004401"/>
    </source>
</evidence>
<evidence type="ECO:0000313" key="9">
    <source>
        <dbReference type="EMBL" id="PFG33556.1"/>
    </source>
</evidence>
<evidence type="ECO:0000256" key="6">
    <source>
        <dbReference type="PIRSR" id="PIRSR600223-1"/>
    </source>
</evidence>
<comment type="subcellular location">
    <subcellularLocation>
        <location evidence="2">Cell membrane</location>
        <topology evidence="2">Single-pass type II membrane protein</topology>
    </subcellularLocation>
    <subcellularLocation>
        <location evidence="7">Membrane</location>
        <topology evidence="7">Single-pass type II membrane protein</topology>
    </subcellularLocation>
</comment>
<sequence>MWSRRTMVVPTLKWWQSVRVTLDDVPDETVQPTARLRPRKGSLLRETAIILVSALVLSWIIKSFFVQAFYIPSESMEDTLITNDRVLVSKMVPGIFDVHRGDIVVFKDPGTWLADSEQPVRTAFQQKVTNVLTFVGLVPHDSGEHLIKRVIAVGGDHVVCCDAQGLVSVNGQSIVEPYLKPGAAPSALEFDKIVPDDSLWVMGDNRSNSTDSRYNGGSPGGGFVPLDNVVGTAFVTVWPLDRASWLKNPGETFTDVPEP</sequence>
<proteinExistence type="inferred from homology"/>
<comment type="caution">
    <text evidence="9">The sequence shown here is derived from an EMBL/GenBank/DDBJ whole genome shotgun (WGS) entry which is preliminary data.</text>
</comment>
<dbReference type="SUPFAM" id="SSF51306">
    <property type="entry name" value="LexA/Signal peptidase"/>
    <property type="match status" value="1"/>
</dbReference>
<dbReference type="InterPro" id="IPR036286">
    <property type="entry name" value="LexA/Signal_pep-like_sf"/>
</dbReference>
<feature type="active site" evidence="6">
    <location>
        <position position="75"/>
    </location>
</feature>
<dbReference type="GO" id="GO:0005886">
    <property type="term" value="C:plasma membrane"/>
    <property type="evidence" value="ECO:0007669"/>
    <property type="project" value="UniProtKB-SubCell"/>
</dbReference>
<dbReference type="EC" id="3.4.21.89" evidence="4 7"/>
<dbReference type="InterPro" id="IPR000223">
    <property type="entry name" value="Pept_S26A_signal_pept_1"/>
</dbReference>
<dbReference type="GO" id="GO:0006465">
    <property type="term" value="P:signal peptide processing"/>
    <property type="evidence" value="ECO:0007669"/>
    <property type="project" value="InterPro"/>
</dbReference>
<dbReference type="AlphaFoldDB" id="A0A2A9E4J8"/>
<dbReference type="GO" id="GO:0009003">
    <property type="term" value="F:signal peptidase activity"/>
    <property type="evidence" value="ECO:0007669"/>
    <property type="project" value="UniProtKB-EC"/>
</dbReference>
<keyword evidence="7" id="KW-0645">Protease</keyword>
<dbReference type="InterPro" id="IPR019533">
    <property type="entry name" value="Peptidase_S26"/>
</dbReference>
<dbReference type="Gene3D" id="2.10.109.10">
    <property type="entry name" value="Umud Fragment, subunit A"/>
    <property type="match status" value="1"/>
</dbReference>
<dbReference type="PANTHER" id="PTHR43390:SF1">
    <property type="entry name" value="CHLOROPLAST PROCESSING PEPTIDASE"/>
    <property type="match status" value="1"/>
</dbReference>
<name>A0A2A9E4J8_9MICO</name>
<evidence type="ECO:0000256" key="5">
    <source>
        <dbReference type="ARBA" id="ARBA00022801"/>
    </source>
</evidence>
<dbReference type="EMBL" id="PDJG01000001">
    <property type="protein sequence ID" value="PFG33556.1"/>
    <property type="molecule type" value="Genomic_DNA"/>
</dbReference>
<feature type="active site" evidence="6">
    <location>
        <position position="148"/>
    </location>
</feature>
<keyword evidence="7" id="KW-0472">Membrane</keyword>
<keyword evidence="7" id="KW-1133">Transmembrane helix</keyword>
<dbReference type="Pfam" id="PF10502">
    <property type="entry name" value="Peptidase_S26"/>
    <property type="match status" value="1"/>
</dbReference>
<gene>
    <name evidence="9" type="ORF">ATL42_1433</name>
</gene>
<comment type="catalytic activity">
    <reaction evidence="1 7">
        <text>Cleavage of hydrophobic, N-terminal signal or leader sequences from secreted and periplasmic proteins.</text>
        <dbReference type="EC" id="3.4.21.89"/>
    </reaction>
</comment>
<evidence type="ECO:0000313" key="10">
    <source>
        <dbReference type="Proteomes" id="UP000225548"/>
    </source>
</evidence>
<dbReference type="PRINTS" id="PR00727">
    <property type="entry name" value="LEADERPTASE"/>
</dbReference>
<evidence type="ECO:0000256" key="7">
    <source>
        <dbReference type="RuleBase" id="RU362042"/>
    </source>
</evidence>
<dbReference type="NCBIfam" id="TIGR02227">
    <property type="entry name" value="sigpep_I_bact"/>
    <property type="match status" value="1"/>
</dbReference>
<dbReference type="PROSITE" id="PS00761">
    <property type="entry name" value="SPASE_I_3"/>
    <property type="match status" value="1"/>
</dbReference>
<feature type="transmembrane region" description="Helical" evidence="7">
    <location>
        <begin position="47"/>
        <end position="70"/>
    </location>
</feature>
<feature type="domain" description="Peptidase S26" evidence="8">
    <location>
        <begin position="45"/>
        <end position="238"/>
    </location>
</feature>
<reference evidence="9 10" key="1">
    <citation type="submission" date="2017-10" db="EMBL/GenBank/DDBJ databases">
        <title>Sequencing the genomes of 1000 actinobacteria strains.</title>
        <authorList>
            <person name="Klenk H.-P."/>
        </authorList>
    </citation>
    <scope>NUCLEOTIDE SEQUENCE [LARGE SCALE GENOMIC DNA]</scope>
    <source>
        <strain evidence="9 10">DSM 18966</strain>
    </source>
</reference>